<organism evidence="1 2">
    <name type="scientific">Psychrosphaera algicola</name>
    <dbReference type="NCBI Taxonomy" id="3023714"/>
    <lineage>
        <taxon>Bacteria</taxon>
        <taxon>Pseudomonadati</taxon>
        <taxon>Pseudomonadota</taxon>
        <taxon>Gammaproteobacteria</taxon>
        <taxon>Alteromonadales</taxon>
        <taxon>Pseudoalteromonadaceae</taxon>
        <taxon>Psychrosphaera</taxon>
    </lineage>
</organism>
<comment type="caution">
    <text evidence="1">The sequence shown here is derived from an EMBL/GenBank/DDBJ whole genome shotgun (WGS) entry which is preliminary data.</text>
</comment>
<keyword evidence="2" id="KW-1185">Reference proteome</keyword>
<evidence type="ECO:0000313" key="1">
    <source>
        <dbReference type="EMBL" id="MDC2891146.1"/>
    </source>
</evidence>
<protein>
    <recommendedName>
        <fullName evidence="3">Fimbrial biogenesis outer membrane usher protein</fullName>
    </recommendedName>
</protein>
<dbReference type="Proteomes" id="UP001528411">
    <property type="component" value="Unassembled WGS sequence"/>
</dbReference>
<proteinExistence type="predicted"/>
<dbReference type="RefSeq" id="WP_272182182.1">
    <property type="nucleotide sequence ID" value="NZ_JAQOMS010000002.1"/>
</dbReference>
<evidence type="ECO:0000313" key="2">
    <source>
        <dbReference type="Proteomes" id="UP001528411"/>
    </source>
</evidence>
<sequence length="785" mass="88073">MLELNLNYGPKSGLITGKIEQSNVLFQLQQTPPSKNGVTDLSKSEKMSKSFAVLIDNELYLDTTTLAYLINANITMKTQDLAIEFVSQGQPFPIQKRLARSNNKVVQQSDLQDPTYDFLIEDQYRIYTPPKGHVSISARKNQLNDQLNLNVQTYNDLLYHASHLSMAQNTDNQLTARFSMRRSQTAPDKKILGSLNHYAFGDVSASNTRLQSGYSGLGVVFGSDQAKYSSYFGKINIEEDAPAGWQAELYKNGFLMETGTVAEDGRIIFSNIDTTYGINRFEIKLYGPYGEEQIIDREVIVGHNMLKPGEFNFNGGIIDTGSSLFNNQQFSEKSSSPAAFIQTEFGLNAKTSLGLSYFVQQNPDDSQLHEGIISLTRQLPNALADVNVFIQEHDKYKFDVNLLGNFGNNFRYSAGAFSNKNYDNRDATAPLGEQNGYRAGFTARLGAVGLGLNGYSKSNIFELDGVSGNSQFDDLNFVLSSRFKQFNITNTVNYSYNSALNSTAYITDKIAISSPIGDKWYLRTSANFNIENGEGQKTELDSIDLNATWRAPAHIYASFNGQYNVDNQYRVSTNVSVRKQKFNMVFGTSYSSETKWQVSAGLTFNIDYDYHNGQVNFQSEYSAASSTLDLMTYIDNNQNAHYDEYDEPLSGVQFGVKPYWRDIRSNTQGLTYLPGLGHNAPIKVHFNTMETKSPALKPVNDNFRFYTHAGGVTSLDIPFNYAVTLDGILEDKTYGQKAKFVPVQLVDKNSKVVAETLSDIEHYYMFEDQWLRAIRTQNRPSVFGQ</sequence>
<name>A0ABT5FIY8_9GAMM</name>
<reference evidence="1 2" key="1">
    <citation type="submission" date="2023-01" db="EMBL/GenBank/DDBJ databases">
        <title>Psychrosphaera sp. nov., isolated from marine algae.</title>
        <authorList>
            <person name="Bayburt H."/>
            <person name="Choi B.J."/>
            <person name="Kim J.M."/>
            <person name="Choi D.G."/>
            <person name="Jeon C.O."/>
        </authorList>
    </citation>
    <scope>NUCLEOTIDE SEQUENCE [LARGE SCALE GENOMIC DNA]</scope>
    <source>
        <strain evidence="1 2">G1-22</strain>
    </source>
</reference>
<accession>A0ABT5FIY8</accession>
<gene>
    <name evidence="1" type="ORF">PN838_23370</name>
</gene>
<dbReference type="EMBL" id="JAQOMS010000002">
    <property type="protein sequence ID" value="MDC2891146.1"/>
    <property type="molecule type" value="Genomic_DNA"/>
</dbReference>
<evidence type="ECO:0008006" key="3">
    <source>
        <dbReference type="Google" id="ProtNLM"/>
    </source>
</evidence>